<evidence type="ECO:0000313" key="9">
    <source>
        <dbReference type="Proteomes" id="UP001146469"/>
    </source>
</evidence>
<keyword evidence="3" id="KW-0560">Oxidoreductase</keyword>
<evidence type="ECO:0000313" key="8">
    <source>
        <dbReference type="EMBL" id="MCZ9289681.1"/>
    </source>
</evidence>
<feature type="binding site" evidence="5">
    <location>
        <position position="128"/>
    </location>
    <ligand>
        <name>Fe cation</name>
        <dbReference type="ChEBI" id="CHEBI:24875"/>
        <label>1</label>
    </ligand>
</feature>
<dbReference type="CDD" id="cd01055">
    <property type="entry name" value="Nonheme_Ferritin"/>
    <property type="match status" value="1"/>
</dbReference>
<protein>
    <recommendedName>
        <fullName evidence="6">Ferritin</fullName>
    </recommendedName>
</protein>
<feature type="binding site" evidence="5">
    <location>
        <position position="18"/>
    </location>
    <ligand>
        <name>Fe cation</name>
        <dbReference type="ChEBI" id="CHEBI:24875"/>
        <label>1</label>
    </ligand>
</feature>
<dbReference type="GO" id="GO:0008199">
    <property type="term" value="F:ferric iron binding"/>
    <property type="evidence" value="ECO:0007669"/>
    <property type="project" value="InterPro"/>
</dbReference>
<feature type="binding site" evidence="5">
    <location>
        <position position="95"/>
    </location>
    <ligand>
        <name>Fe cation</name>
        <dbReference type="ChEBI" id="CHEBI:24875"/>
        <label>1</label>
    </ligand>
</feature>
<evidence type="ECO:0000256" key="6">
    <source>
        <dbReference type="RuleBase" id="RU361145"/>
    </source>
</evidence>
<dbReference type="PROSITE" id="PS50905">
    <property type="entry name" value="FERRITIN_LIKE"/>
    <property type="match status" value="1"/>
</dbReference>
<feature type="binding site" evidence="5">
    <location>
        <position position="51"/>
    </location>
    <ligand>
        <name>Fe cation</name>
        <dbReference type="ChEBI" id="CHEBI:24875"/>
        <label>1</label>
    </ligand>
</feature>
<dbReference type="PANTHER" id="PTHR11431">
    <property type="entry name" value="FERRITIN"/>
    <property type="match status" value="1"/>
</dbReference>
<dbReference type="GO" id="GO:0006826">
    <property type="term" value="P:iron ion transport"/>
    <property type="evidence" value="ECO:0007669"/>
    <property type="project" value="InterPro"/>
</dbReference>
<dbReference type="InterPro" id="IPR008331">
    <property type="entry name" value="Ferritin_DPS_dom"/>
</dbReference>
<dbReference type="InterPro" id="IPR001519">
    <property type="entry name" value="Ferritin"/>
</dbReference>
<keyword evidence="4 5" id="KW-0408">Iron</keyword>
<accession>A0A9X3LLB5</accession>
<feature type="binding site" evidence="5">
    <location>
        <position position="54"/>
    </location>
    <ligand>
        <name>Fe cation</name>
        <dbReference type="ChEBI" id="CHEBI:24875"/>
        <label>1</label>
    </ligand>
</feature>
<name>A0A9X3LLB5_9CORY</name>
<dbReference type="InterPro" id="IPR041719">
    <property type="entry name" value="Ferritin_prok"/>
</dbReference>
<dbReference type="GO" id="GO:0006879">
    <property type="term" value="P:intracellular iron ion homeostasis"/>
    <property type="evidence" value="ECO:0007669"/>
    <property type="project" value="UniProtKB-KW"/>
</dbReference>
<evidence type="ECO:0000256" key="4">
    <source>
        <dbReference type="ARBA" id="ARBA00023004"/>
    </source>
</evidence>
<reference evidence="8" key="1">
    <citation type="submission" date="2022-02" db="EMBL/GenBank/DDBJ databases">
        <title>Corynebacterium sp. from urogenital microbiome.</title>
        <authorList>
            <person name="Cappelli E.A."/>
            <person name="Ribeiro T.G."/>
            <person name="Peixe L."/>
        </authorList>
    </citation>
    <scope>NUCLEOTIDE SEQUENCE</scope>
    <source>
        <strain evidence="8">C8Ua_174</strain>
    </source>
</reference>
<dbReference type="Proteomes" id="UP001146469">
    <property type="component" value="Unassembled WGS sequence"/>
</dbReference>
<dbReference type="InterPro" id="IPR009078">
    <property type="entry name" value="Ferritin-like_SF"/>
</dbReference>
<gene>
    <name evidence="8" type="ORF">L8V00_05595</name>
</gene>
<dbReference type="PANTHER" id="PTHR11431:SF127">
    <property type="entry name" value="BACTERIAL NON-HEME FERRITIN"/>
    <property type="match status" value="1"/>
</dbReference>
<dbReference type="Pfam" id="PF00210">
    <property type="entry name" value="Ferritin"/>
    <property type="match status" value="1"/>
</dbReference>
<keyword evidence="1 6" id="KW-0409">Iron storage</keyword>
<dbReference type="RefSeq" id="WP_049049676.1">
    <property type="nucleotide sequence ID" value="NZ_JAKMUT010000004.1"/>
</dbReference>
<dbReference type="AlphaFoldDB" id="A0A9X3LLB5"/>
<dbReference type="GO" id="GO:0005829">
    <property type="term" value="C:cytosol"/>
    <property type="evidence" value="ECO:0007669"/>
    <property type="project" value="TreeGrafter"/>
</dbReference>
<keyword evidence="9" id="KW-1185">Reference proteome</keyword>
<proteinExistence type="predicted"/>
<dbReference type="GO" id="GO:0004322">
    <property type="term" value="F:ferroxidase activity"/>
    <property type="evidence" value="ECO:0007669"/>
    <property type="project" value="TreeGrafter"/>
</dbReference>
<evidence type="ECO:0000256" key="1">
    <source>
        <dbReference type="ARBA" id="ARBA00022434"/>
    </source>
</evidence>
<organism evidence="8 9">
    <name type="scientific">Corynebacterium evansiae</name>
    <dbReference type="NCBI Taxonomy" id="2913499"/>
    <lineage>
        <taxon>Bacteria</taxon>
        <taxon>Bacillati</taxon>
        <taxon>Actinomycetota</taxon>
        <taxon>Actinomycetes</taxon>
        <taxon>Mycobacteriales</taxon>
        <taxon>Corynebacteriaceae</taxon>
        <taxon>Corynebacterium</taxon>
    </lineage>
</organism>
<evidence type="ECO:0000259" key="7">
    <source>
        <dbReference type="PROSITE" id="PS50905"/>
    </source>
</evidence>
<dbReference type="InterPro" id="IPR009040">
    <property type="entry name" value="Ferritin-like_diiron"/>
</dbReference>
<keyword evidence="2 5" id="KW-0479">Metal-binding</keyword>
<comment type="caution">
    <text evidence="8">The sequence shown here is derived from an EMBL/GenBank/DDBJ whole genome shotgun (WGS) entry which is preliminary data.</text>
</comment>
<sequence>MEINEKFQKQLNEQVTAEHQAALVYTQLAYELDRLSFDGMSSWMQAQADEEREHAQKFAQHLLDRDARVDIETVEMPSLKISTPLDAFEASLEHERKVSALIRDLVKTADEVGDIDSRNLLNFFLEEQIEEEATVSAIIDRIKLVGNDGSGLLRIDAELGNR</sequence>
<dbReference type="InterPro" id="IPR012347">
    <property type="entry name" value="Ferritin-like"/>
</dbReference>
<evidence type="ECO:0000256" key="2">
    <source>
        <dbReference type="ARBA" id="ARBA00022723"/>
    </source>
</evidence>
<evidence type="ECO:0000256" key="5">
    <source>
        <dbReference type="PIRSR" id="PIRSR601519-1"/>
    </source>
</evidence>
<dbReference type="GO" id="GO:0008198">
    <property type="term" value="F:ferrous iron binding"/>
    <property type="evidence" value="ECO:0007669"/>
    <property type="project" value="TreeGrafter"/>
</dbReference>
<evidence type="ECO:0000256" key="3">
    <source>
        <dbReference type="ARBA" id="ARBA00023002"/>
    </source>
</evidence>
<dbReference type="SUPFAM" id="SSF47240">
    <property type="entry name" value="Ferritin-like"/>
    <property type="match status" value="1"/>
</dbReference>
<dbReference type="Gene3D" id="1.20.1260.10">
    <property type="match status" value="1"/>
</dbReference>
<feature type="domain" description="Ferritin-like diiron" evidence="7">
    <location>
        <begin position="1"/>
        <end position="146"/>
    </location>
</feature>
<dbReference type="EMBL" id="JAKMUT010000004">
    <property type="protein sequence ID" value="MCZ9289681.1"/>
    <property type="molecule type" value="Genomic_DNA"/>
</dbReference>